<dbReference type="RefSeq" id="WP_133944426.1">
    <property type="nucleotide sequence ID" value="NZ_SOEO01000002.1"/>
</dbReference>
<protein>
    <submittedName>
        <fullName evidence="1">Uncharacterized protein (TIGR04255 family)</fullName>
    </submittedName>
</protein>
<dbReference type="AlphaFoldDB" id="A0A4R8I684"/>
<sequence>MDFIYSKAPIKEAIIDISIIEMDINLEDLEDEILKSLPKDFLDVKKILNFGGQINIKSRKTPELITSEEVLIGYMFSRENIKVQFRKNGFTINFLSPYTNWKEFFDISKIFWKKYQEIFKGIKIDNISLRYINEIKIPLPIKNFEDYIVNIPPIPKCLPQNYSHFFMQIEVPCENEFVAVITETTLKQKEKYILPFILDINIQKEIKGKIDFEEDFNYMRRLKNLIFEDFITDNLRKLFTNENRI</sequence>
<dbReference type="InterPro" id="IPR026349">
    <property type="entry name" value="CHP04255"/>
</dbReference>
<gene>
    <name evidence="1" type="ORF">B0I22_2031</name>
</gene>
<dbReference type="Proteomes" id="UP000295313">
    <property type="component" value="Unassembled WGS sequence"/>
</dbReference>
<proteinExistence type="predicted"/>
<keyword evidence="2" id="KW-1185">Reference proteome</keyword>
<comment type="caution">
    <text evidence="1">The sequence shown here is derived from an EMBL/GenBank/DDBJ whole genome shotgun (WGS) entry which is preliminary data.</text>
</comment>
<organism evidence="1 2">
    <name type="scientific">Epilithonimonas xixisoli</name>
    <dbReference type="NCBI Taxonomy" id="1476462"/>
    <lineage>
        <taxon>Bacteria</taxon>
        <taxon>Pseudomonadati</taxon>
        <taxon>Bacteroidota</taxon>
        <taxon>Flavobacteriia</taxon>
        <taxon>Flavobacteriales</taxon>
        <taxon>Weeksellaceae</taxon>
        <taxon>Chryseobacterium group</taxon>
        <taxon>Epilithonimonas</taxon>
    </lineage>
</organism>
<name>A0A4R8I684_9FLAO</name>
<accession>A0A4R8I684</accession>
<reference evidence="1 2" key="1">
    <citation type="submission" date="2019-03" db="EMBL/GenBank/DDBJ databases">
        <title>Genomic Encyclopedia of Type Strains, Phase III (KMG-III): the genomes of soil and plant-associated and newly described type strains.</title>
        <authorList>
            <person name="Whitman W."/>
        </authorList>
    </citation>
    <scope>NUCLEOTIDE SEQUENCE [LARGE SCALE GENOMIC DNA]</scope>
    <source>
        <strain evidence="1 2">CGMCC 1.12802</strain>
    </source>
</reference>
<dbReference type="OrthoDB" id="1550932at2"/>
<dbReference type="EMBL" id="SOEO01000002">
    <property type="protein sequence ID" value="TDX84412.1"/>
    <property type="molecule type" value="Genomic_DNA"/>
</dbReference>
<evidence type="ECO:0000313" key="1">
    <source>
        <dbReference type="EMBL" id="TDX84412.1"/>
    </source>
</evidence>
<dbReference type="NCBIfam" id="TIGR04255">
    <property type="entry name" value="sporadTIGR04255"/>
    <property type="match status" value="1"/>
</dbReference>
<evidence type="ECO:0000313" key="2">
    <source>
        <dbReference type="Proteomes" id="UP000295313"/>
    </source>
</evidence>